<dbReference type="AlphaFoldDB" id="A0A432VYP5"/>
<sequence>MAHVVVQQFRRKLVCTRRINMETRAHHLLVGLFTVIALVAAVFFTLWLTKAGSERAVSEYEVVFTDGVSGLSIGSPVQFNGIRIGEVATLQLDPNDPNQVRARVRIDNQVTITPNTSARLALLNVTGATAIDLYVNEKRLDEHVYNSRGIPVIVAEPSPFTRLRVSSEELLVNLNSFLNNAANIVSDENSEKIASILTNLDQLSASLAQQSDSLGSDLSALMANLNTTSEQFNQVLTRVDENILSQSEPVMANAAAAMQHLADMSQRVDALVAQHEGSVAAGLDGVSEIGPVIRELRNTIHTVNMILLQIDQDPAGYLLGREQLKEYKP</sequence>
<feature type="domain" description="Mce/MlaD" evidence="2">
    <location>
        <begin position="60"/>
        <end position="133"/>
    </location>
</feature>
<accession>A0A432VYP5</accession>
<keyword evidence="4" id="KW-1185">Reference proteome</keyword>
<proteinExistence type="predicted"/>
<keyword evidence="1" id="KW-0812">Transmembrane</keyword>
<evidence type="ECO:0000256" key="1">
    <source>
        <dbReference type="SAM" id="Phobius"/>
    </source>
</evidence>
<evidence type="ECO:0000313" key="3">
    <source>
        <dbReference type="EMBL" id="RUO21791.1"/>
    </source>
</evidence>
<dbReference type="Proteomes" id="UP000288212">
    <property type="component" value="Unassembled WGS sequence"/>
</dbReference>
<dbReference type="PANTHER" id="PTHR36698">
    <property type="entry name" value="BLL5892 PROTEIN"/>
    <property type="match status" value="1"/>
</dbReference>
<dbReference type="InterPro" id="IPR003399">
    <property type="entry name" value="Mce/MlaD"/>
</dbReference>
<protein>
    <submittedName>
        <fullName evidence="3">MCE family protein</fullName>
    </submittedName>
</protein>
<keyword evidence="1" id="KW-1133">Transmembrane helix</keyword>
<evidence type="ECO:0000313" key="4">
    <source>
        <dbReference type="Proteomes" id="UP000288212"/>
    </source>
</evidence>
<comment type="caution">
    <text evidence="3">The sequence shown here is derived from an EMBL/GenBank/DDBJ whole genome shotgun (WGS) entry which is preliminary data.</text>
</comment>
<organism evidence="3 4">
    <name type="scientific">Aliidiomarina haloalkalitolerans</name>
    <dbReference type="NCBI Taxonomy" id="859059"/>
    <lineage>
        <taxon>Bacteria</taxon>
        <taxon>Pseudomonadati</taxon>
        <taxon>Pseudomonadota</taxon>
        <taxon>Gammaproteobacteria</taxon>
        <taxon>Alteromonadales</taxon>
        <taxon>Idiomarinaceae</taxon>
        <taxon>Aliidiomarina</taxon>
    </lineage>
</organism>
<dbReference type="PANTHER" id="PTHR36698:SF2">
    <property type="entry name" value="MCE_MLAD DOMAIN-CONTAINING PROTEIN"/>
    <property type="match status" value="1"/>
</dbReference>
<evidence type="ECO:0000259" key="2">
    <source>
        <dbReference type="Pfam" id="PF02470"/>
    </source>
</evidence>
<dbReference type="EMBL" id="PIPI01000001">
    <property type="protein sequence ID" value="RUO21791.1"/>
    <property type="molecule type" value="Genomic_DNA"/>
</dbReference>
<dbReference type="Pfam" id="PF02470">
    <property type="entry name" value="MlaD"/>
    <property type="match status" value="1"/>
</dbReference>
<keyword evidence="1" id="KW-0472">Membrane</keyword>
<reference evidence="3 4" key="1">
    <citation type="journal article" date="2011" name="Front. Microbiol.">
        <title>Genomic signatures of strain selection and enhancement in Bacillus atrophaeus var. globigii, a historical biowarfare simulant.</title>
        <authorList>
            <person name="Gibbons H.S."/>
            <person name="Broomall S.M."/>
            <person name="McNew L.A."/>
            <person name="Daligault H."/>
            <person name="Chapman C."/>
            <person name="Bruce D."/>
            <person name="Karavis M."/>
            <person name="Krepps M."/>
            <person name="McGregor P.A."/>
            <person name="Hong C."/>
            <person name="Park K.H."/>
            <person name="Akmal A."/>
            <person name="Feldman A."/>
            <person name="Lin J.S."/>
            <person name="Chang W.E."/>
            <person name="Higgs B.W."/>
            <person name="Demirev P."/>
            <person name="Lindquist J."/>
            <person name="Liem A."/>
            <person name="Fochler E."/>
            <person name="Read T.D."/>
            <person name="Tapia R."/>
            <person name="Johnson S."/>
            <person name="Bishop-Lilly K.A."/>
            <person name="Detter C."/>
            <person name="Han C."/>
            <person name="Sozhamannan S."/>
            <person name="Rosenzweig C.N."/>
            <person name="Skowronski E.W."/>
        </authorList>
    </citation>
    <scope>NUCLEOTIDE SEQUENCE [LARGE SCALE GENOMIC DNA]</scope>
    <source>
        <strain evidence="3 4">AK5</strain>
    </source>
</reference>
<name>A0A432VYP5_9GAMM</name>
<gene>
    <name evidence="3" type="ORF">CWE06_02785</name>
</gene>
<feature type="transmembrane region" description="Helical" evidence="1">
    <location>
        <begin position="27"/>
        <end position="48"/>
    </location>
</feature>